<reference evidence="5" key="2">
    <citation type="journal article" date="2018" name="ISME J.">
        <title>A dynamic microbial community with high functional redundancy inhabits the cold, oxic subseafloor aquifer.</title>
        <authorList>
            <person name="Tully B.J."/>
            <person name="Wheat C.G."/>
            <person name="Glazer B.T."/>
            <person name="Huber J.A."/>
        </authorList>
    </citation>
    <scope>NUCLEOTIDE SEQUENCE</scope>
    <source>
        <strain evidence="5">NORP83</strain>
    </source>
</reference>
<evidence type="ECO:0000256" key="3">
    <source>
        <dbReference type="ARBA" id="ARBA00023163"/>
    </source>
</evidence>
<accession>A0A2A4Z068</accession>
<dbReference type="InterPro" id="IPR009057">
    <property type="entry name" value="Homeodomain-like_sf"/>
</dbReference>
<dbReference type="InterPro" id="IPR047640">
    <property type="entry name" value="RpiR-like"/>
</dbReference>
<dbReference type="CDD" id="cd05013">
    <property type="entry name" value="SIS_RpiR"/>
    <property type="match status" value="1"/>
</dbReference>
<dbReference type="InterPro" id="IPR046348">
    <property type="entry name" value="SIS_dom_sf"/>
</dbReference>
<reference key="1">
    <citation type="submission" date="2017-08" db="EMBL/GenBank/DDBJ databases">
        <title>A dynamic microbial community with high functional redundancy inhabits the cold, oxic subseafloor aquifer.</title>
        <authorList>
            <person name="Tully B.J."/>
            <person name="Wheat C.G."/>
            <person name="Glazer B.T."/>
            <person name="Huber J.A."/>
        </authorList>
    </citation>
    <scope>NUCLEOTIDE SEQUENCE [LARGE SCALE GENOMIC DNA]</scope>
</reference>
<keyword evidence="3" id="KW-0804">Transcription</keyword>
<dbReference type="PANTHER" id="PTHR30514">
    <property type="entry name" value="GLUCOKINASE"/>
    <property type="match status" value="1"/>
</dbReference>
<dbReference type="Pfam" id="PF01380">
    <property type="entry name" value="SIS"/>
    <property type="match status" value="1"/>
</dbReference>
<organism evidence="5">
    <name type="scientific">OCS116 cluster bacterium</name>
    <dbReference type="NCBI Taxonomy" id="2030921"/>
    <lineage>
        <taxon>Bacteria</taxon>
        <taxon>Pseudomonadati</taxon>
        <taxon>Pseudomonadota</taxon>
        <taxon>Alphaproteobacteria</taxon>
        <taxon>OCS116 cluster</taxon>
    </lineage>
</organism>
<dbReference type="AlphaFoldDB" id="A0A2A4Z068"/>
<dbReference type="GO" id="GO:1901135">
    <property type="term" value="P:carbohydrate derivative metabolic process"/>
    <property type="evidence" value="ECO:0007669"/>
    <property type="project" value="InterPro"/>
</dbReference>
<dbReference type="SUPFAM" id="SSF53697">
    <property type="entry name" value="SIS domain"/>
    <property type="match status" value="1"/>
</dbReference>
<dbReference type="Gene3D" id="3.40.50.10490">
    <property type="entry name" value="Glucose-6-phosphate isomerase like protein, domain 1"/>
    <property type="match status" value="1"/>
</dbReference>
<dbReference type="InterPro" id="IPR000281">
    <property type="entry name" value="HTH_RpiR"/>
</dbReference>
<name>A0A2A4Z068_9PROT</name>
<keyword evidence="2" id="KW-0238">DNA-binding</keyword>
<evidence type="ECO:0000313" key="5">
    <source>
        <dbReference type="EMBL" id="PCJ00385.1"/>
    </source>
</evidence>
<keyword evidence="1" id="KW-0805">Transcription regulation</keyword>
<comment type="caution">
    <text evidence="5">The sequence shown here is derived from an EMBL/GenBank/DDBJ whole genome shotgun (WGS) entry which is preliminary data.</text>
</comment>
<evidence type="ECO:0000256" key="2">
    <source>
        <dbReference type="ARBA" id="ARBA00023125"/>
    </source>
</evidence>
<dbReference type="GO" id="GO:0097367">
    <property type="term" value="F:carbohydrate derivative binding"/>
    <property type="evidence" value="ECO:0007669"/>
    <property type="project" value="InterPro"/>
</dbReference>
<evidence type="ECO:0000256" key="1">
    <source>
        <dbReference type="ARBA" id="ARBA00023015"/>
    </source>
</evidence>
<evidence type="ECO:0000259" key="4">
    <source>
        <dbReference type="PROSITE" id="PS51071"/>
    </source>
</evidence>
<dbReference type="GO" id="GO:0003700">
    <property type="term" value="F:DNA-binding transcription factor activity"/>
    <property type="evidence" value="ECO:0007669"/>
    <property type="project" value="InterPro"/>
</dbReference>
<dbReference type="EMBL" id="NVUS01000012">
    <property type="protein sequence ID" value="PCJ00385.1"/>
    <property type="molecule type" value="Genomic_DNA"/>
</dbReference>
<proteinExistence type="predicted"/>
<dbReference type="Gene3D" id="1.10.10.10">
    <property type="entry name" value="Winged helix-like DNA-binding domain superfamily/Winged helix DNA-binding domain"/>
    <property type="match status" value="1"/>
</dbReference>
<dbReference type="InterPro" id="IPR035472">
    <property type="entry name" value="RpiR-like_SIS"/>
</dbReference>
<gene>
    <name evidence="5" type="ORF">COB13_10225</name>
</gene>
<dbReference type="GO" id="GO:0003677">
    <property type="term" value="F:DNA binding"/>
    <property type="evidence" value="ECO:0007669"/>
    <property type="project" value="UniProtKB-KW"/>
</dbReference>
<protein>
    <submittedName>
        <fullName evidence="5">RpiR family transcriptional regulator</fullName>
    </submittedName>
</protein>
<dbReference type="InterPro" id="IPR001347">
    <property type="entry name" value="SIS_dom"/>
</dbReference>
<dbReference type="Pfam" id="PF01418">
    <property type="entry name" value="HTH_6"/>
    <property type="match status" value="1"/>
</dbReference>
<dbReference type="SUPFAM" id="SSF46689">
    <property type="entry name" value="Homeodomain-like"/>
    <property type="match status" value="1"/>
</dbReference>
<sequence>MSDETNHTIAERIRSQFEDLTKSERRLAEVMMENYPISSLGSITAIAKAAKVSTPSLVRMAKKLGFNGYPEMQEKLHQELKDTISNPIAKHDRWAEGTSNTHILNRFADAVMDNMRQSLGQLDVAEFDAVIKLLINKKSDIYVVGGRITRSLADYFYTQMQVMRDGLTLIAPNSNTWAHYIINMQEGDTLIAFDIRRYETDILHLAEMAKKKKLKLILFTDQWGSPVGKYADHAFHSRIEVPSAWDSNIVTMFILESLLAGVQSATWEDTKRRMKTLETLFDHTKLFDTQ</sequence>
<dbReference type="InterPro" id="IPR036388">
    <property type="entry name" value="WH-like_DNA-bd_sf"/>
</dbReference>
<feature type="domain" description="HTH rpiR-type" evidence="4">
    <location>
        <begin position="7"/>
        <end position="83"/>
    </location>
</feature>
<dbReference type="PROSITE" id="PS51071">
    <property type="entry name" value="HTH_RPIR"/>
    <property type="match status" value="1"/>
</dbReference>
<dbReference type="PANTHER" id="PTHR30514:SF18">
    <property type="entry name" value="RPIR-FAMILY TRANSCRIPTIONAL REGULATOR"/>
    <property type="match status" value="1"/>
</dbReference>